<gene>
    <name evidence="2" type="ORF">AA415_03081</name>
</gene>
<keyword evidence="3" id="KW-1185">Reference proteome</keyword>
<dbReference type="RefSeq" id="WP_060386616.1">
    <property type="nucleotide sequence ID" value="NZ_LRGC01000026.1"/>
</dbReference>
<dbReference type="STRING" id="46506.AA415_03081"/>
<proteinExistence type="predicted"/>
<dbReference type="AlphaFoldDB" id="A0A108T2B1"/>
<evidence type="ECO:0000313" key="2">
    <source>
        <dbReference type="EMBL" id="KWR51953.1"/>
    </source>
</evidence>
<dbReference type="Proteomes" id="UP000056419">
    <property type="component" value="Unassembled WGS sequence"/>
</dbReference>
<evidence type="ECO:0000259" key="1">
    <source>
        <dbReference type="Pfam" id="PF18753"/>
    </source>
</evidence>
<organism evidence="2 3">
    <name type="scientific">Bacteroides stercoris</name>
    <dbReference type="NCBI Taxonomy" id="46506"/>
    <lineage>
        <taxon>Bacteria</taxon>
        <taxon>Pseudomonadati</taxon>
        <taxon>Bacteroidota</taxon>
        <taxon>Bacteroidia</taxon>
        <taxon>Bacteroidales</taxon>
        <taxon>Bacteroidaceae</taxon>
        <taxon>Bacteroides</taxon>
    </lineage>
</organism>
<protein>
    <recommendedName>
        <fullName evidence="1">Nucleotide modification associated domain-containing protein</fullName>
    </recommendedName>
</protein>
<sequence>MKNFSYKIEHDFGLAPNPFGGYCTLAVCKSSIRSNKGLEVGSWIIGTGSKKLKNANKLIYAMQVGEKLTFNEYWNDPRFQYKKPIINGTLVQMYGDNFYHQNEEGKWIQENSAHSLANGMPNLGHLKRDVGGQYVLISTNFYYFGDQAISVPKEFVRDVFCNGRDMRSPSIPKEAIDKFISWLSENYNSGILYGDPTSWSSHLKK</sequence>
<name>A0A108T2B1_BACSE</name>
<dbReference type="EMBL" id="LRGC01000026">
    <property type="protein sequence ID" value="KWR51953.1"/>
    <property type="molecule type" value="Genomic_DNA"/>
</dbReference>
<dbReference type="Pfam" id="PF18753">
    <property type="entry name" value="Nmad2"/>
    <property type="match status" value="1"/>
</dbReference>
<comment type="caution">
    <text evidence="2">The sequence shown here is derived from an EMBL/GenBank/DDBJ whole genome shotgun (WGS) entry which is preliminary data.</text>
</comment>
<dbReference type="InterPro" id="IPR041180">
    <property type="entry name" value="Nmad2"/>
</dbReference>
<feature type="domain" description="Nucleotide modification associated" evidence="1">
    <location>
        <begin position="3"/>
        <end position="201"/>
    </location>
</feature>
<reference evidence="2 3" key="1">
    <citation type="journal article" date="2016" name="BMC Genomics">
        <title>Type VI secretion systems of human gut Bacteroidales segregate into three genetic architectures, two of which are contained on mobile genetic elements.</title>
        <authorList>
            <person name="Coyne M.J."/>
            <person name="Roelofs K.G."/>
            <person name="Comstock L.E."/>
        </authorList>
    </citation>
    <scope>NUCLEOTIDE SEQUENCE [LARGE SCALE GENOMIC DNA]</scope>
    <source>
        <strain evidence="2 3">CL09T03C01</strain>
    </source>
</reference>
<evidence type="ECO:0000313" key="3">
    <source>
        <dbReference type="Proteomes" id="UP000056419"/>
    </source>
</evidence>
<dbReference type="PATRIC" id="fig|46506.5.peg.3319"/>
<accession>A0A108T2B1</accession>